<evidence type="ECO:0000256" key="1">
    <source>
        <dbReference type="ARBA" id="ARBA00022649"/>
    </source>
</evidence>
<dbReference type="InterPro" id="IPR007712">
    <property type="entry name" value="RelE/ParE_toxin"/>
</dbReference>
<comment type="caution">
    <text evidence="2">The sequence shown here is derived from an EMBL/GenBank/DDBJ whole genome shotgun (WGS) entry which is preliminary data.</text>
</comment>
<evidence type="ECO:0000313" key="2">
    <source>
        <dbReference type="EMBL" id="PZX36942.1"/>
    </source>
</evidence>
<reference evidence="2 3" key="1">
    <citation type="submission" date="2018-06" db="EMBL/GenBank/DDBJ databases">
        <title>Genomic Encyclopedia of Archaeal and Bacterial Type Strains, Phase II (KMG-II): from individual species to whole genera.</title>
        <authorList>
            <person name="Goeker M."/>
        </authorList>
    </citation>
    <scope>NUCLEOTIDE SEQUENCE [LARGE SCALE GENOMIC DNA]</scope>
    <source>
        <strain evidence="2 3">DSM 13087</strain>
    </source>
</reference>
<dbReference type="InterPro" id="IPR035093">
    <property type="entry name" value="RelE/ParE_toxin_dom_sf"/>
</dbReference>
<keyword evidence="3" id="KW-1185">Reference proteome</keyword>
<protein>
    <submittedName>
        <fullName evidence="2">ParE-like toxin of type II ParDE toxin-antitoxin system</fullName>
    </submittedName>
</protein>
<dbReference type="Proteomes" id="UP000249364">
    <property type="component" value="Unassembled WGS sequence"/>
</dbReference>
<dbReference type="EMBL" id="QKZQ01000026">
    <property type="protein sequence ID" value="PZX36942.1"/>
    <property type="molecule type" value="Genomic_DNA"/>
</dbReference>
<accession>A0A2W7RG64</accession>
<organism evidence="2 3">
    <name type="scientific">Roseinatronobacter thiooxidans</name>
    <dbReference type="NCBI Taxonomy" id="121821"/>
    <lineage>
        <taxon>Bacteria</taxon>
        <taxon>Pseudomonadati</taxon>
        <taxon>Pseudomonadota</taxon>
        <taxon>Alphaproteobacteria</taxon>
        <taxon>Rhodobacterales</taxon>
        <taxon>Paracoccaceae</taxon>
        <taxon>Roseinatronobacter</taxon>
    </lineage>
</organism>
<dbReference type="RefSeq" id="WP_211307093.1">
    <property type="nucleotide sequence ID" value="NZ_QKZQ01000026.1"/>
</dbReference>
<keyword evidence="1" id="KW-1277">Toxin-antitoxin system</keyword>
<dbReference type="AlphaFoldDB" id="A0A2W7RG64"/>
<proteinExistence type="predicted"/>
<name>A0A2W7RG64_9RHOB</name>
<dbReference type="Pfam" id="PF05016">
    <property type="entry name" value="ParE_toxin"/>
    <property type="match status" value="1"/>
</dbReference>
<gene>
    <name evidence="2" type="ORF">LY56_03349</name>
</gene>
<dbReference type="Gene3D" id="3.30.2310.20">
    <property type="entry name" value="RelE-like"/>
    <property type="match status" value="1"/>
</dbReference>
<sequence>MKVQITAEAEGDLESIADYIARDNPARALSFVRELYHLCLDIADMP</sequence>
<evidence type="ECO:0000313" key="3">
    <source>
        <dbReference type="Proteomes" id="UP000249364"/>
    </source>
</evidence>